<keyword evidence="1" id="KW-0812">Transmembrane</keyword>
<dbReference type="InterPro" id="IPR040680">
    <property type="entry name" value="DUF5643"/>
</dbReference>
<evidence type="ECO:0000313" key="5">
    <source>
        <dbReference type="Proteomes" id="UP000286268"/>
    </source>
</evidence>
<organism evidence="4 5">
    <name type="scientific">Clostridium manihotivorum</name>
    <dbReference type="NCBI Taxonomy" id="2320868"/>
    <lineage>
        <taxon>Bacteria</taxon>
        <taxon>Bacillati</taxon>
        <taxon>Bacillota</taxon>
        <taxon>Clostridia</taxon>
        <taxon>Eubacteriales</taxon>
        <taxon>Clostridiaceae</taxon>
        <taxon>Clostridium</taxon>
    </lineage>
</organism>
<keyword evidence="5" id="KW-1185">Reference proteome</keyword>
<evidence type="ECO:0000313" key="4">
    <source>
        <dbReference type="EMBL" id="QAA32457.1"/>
    </source>
</evidence>
<dbReference type="Proteomes" id="UP000286268">
    <property type="component" value="Chromosome"/>
</dbReference>
<dbReference type="OrthoDB" id="1748051at2"/>
<keyword evidence="1" id="KW-1133">Transmembrane helix</keyword>
<reference evidence="4 5" key="1">
    <citation type="submission" date="2018-01" db="EMBL/GenBank/DDBJ databases">
        <title>Genome Sequencing and Assembly of Anaerobacter polyendosporus strain CT4.</title>
        <authorList>
            <person name="Tachaapaikoon C."/>
            <person name="Sutheeworapong S."/>
            <person name="Jenjaroenpun P."/>
            <person name="Wongsurawat T."/>
            <person name="Nookeaw I."/>
            <person name="Cheawchanlertfa P."/>
            <person name="Kosugi A."/>
            <person name="Cheevadhanarak S."/>
            <person name="Ratanakhanokchai K."/>
        </authorList>
    </citation>
    <scope>NUCLEOTIDE SEQUENCE [LARGE SCALE GENOMIC DNA]</scope>
    <source>
        <strain evidence="4 5">CT4</strain>
    </source>
</reference>
<feature type="transmembrane region" description="Helical" evidence="1">
    <location>
        <begin position="41"/>
        <end position="59"/>
    </location>
</feature>
<evidence type="ECO:0000259" key="2">
    <source>
        <dbReference type="Pfam" id="PF13786"/>
    </source>
</evidence>
<feature type="domain" description="DUF5643" evidence="3">
    <location>
        <begin position="211"/>
        <end position="315"/>
    </location>
</feature>
<name>A0A3R5QTT8_9CLOT</name>
<dbReference type="KEGG" id="cmah:C1I91_12855"/>
<keyword evidence="1" id="KW-0472">Membrane</keyword>
<feature type="domain" description="DUF4179" evidence="2">
    <location>
        <begin position="37"/>
        <end position="127"/>
    </location>
</feature>
<evidence type="ECO:0008006" key="6">
    <source>
        <dbReference type="Google" id="ProtNLM"/>
    </source>
</evidence>
<dbReference type="InterPro" id="IPR025436">
    <property type="entry name" value="DUF4179"/>
</dbReference>
<dbReference type="Pfam" id="PF13786">
    <property type="entry name" value="DUF4179"/>
    <property type="match status" value="1"/>
</dbReference>
<dbReference type="RefSeq" id="WP_128213245.1">
    <property type="nucleotide sequence ID" value="NZ_CP025746.1"/>
</dbReference>
<protein>
    <recommendedName>
        <fullName evidence="6">DUF4179 domain-containing protein</fullName>
    </recommendedName>
</protein>
<proteinExistence type="predicted"/>
<dbReference type="EMBL" id="CP025746">
    <property type="protein sequence ID" value="QAA32457.1"/>
    <property type="molecule type" value="Genomic_DNA"/>
</dbReference>
<sequence>MNDNLNIIKEQIQIPKNIDLAIKEGIERGRKEKVNRKSRKYRKVATAAGIVGIMSIIGITNPNIVKAIPGVQSVFSIINHVQDGQLVAGFEKFSTSVNKTVEDKGIKVTINDITLDDNTLAITSTIEGKDLDERKGDMNGILLNNQAPRSFGYKAKKINDNKMVEVTYANVSEMKLTDNVNIELKYLWIGNTQGFWNFKFSVPKGDKNNNSKTIELNKAIKIPNATLELSKLVTSPLGNTIIYDGVYDKENKSQRNGIFDFAVIDDKGKMLDAVIAPDYSNTKKFEGKIQINSSLDEIKFITVVPIFKDYGEAEKDVDGIKTPVLQGTINTNDFNIPQETIVKSRPATKEEKSSGYVYDKVYHVYNIDRTREFVSIDKLINQSIKVSSSNNLVIKDISATDKYTKLTFKVEGNGAYSSRYLLDATILDENYNDIERAENGETPVNEDVNNRIISIMLPPIDKNKKYKIALPTVDNPEILDQYKVKIDLNK</sequence>
<dbReference type="Gene3D" id="2.60.40.1630">
    <property type="entry name" value="bacillus anthracis domain"/>
    <property type="match status" value="1"/>
</dbReference>
<accession>A0A3R5QTT8</accession>
<evidence type="ECO:0000259" key="3">
    <source>
        <dbReference type="Pfam" id="PF18705"/>
    </source>
</evidence>
<dbReference type="Pfam" id="PF18705">
    <property type="entry name" value="DUF5643"/>
    <property type="match status" value="1"/>
</dbReference>
<evidence type="ECO:0000256" key="1">
    <source>
        <dbReference type="SAM" id="Phobius"/>
    </source>
</evidence>
<gene>
    <name evidence="4" type="ORF">C1I91_12855</name>
</gene>
<dbReference type="AlphaFoldDB" id="A0A3R5QTT8"/>